<keyword evidence="3" id="KW-1185">Reference proteome</keyword>
<evidence type="ECO:0000313" key="2">
    <source>
        <dbReference type="EMBL" id="OQN96098.1"/>
    </source>
</evidence>
<dbReference type="OrthoDB" id="5393654at2759"/>
<dbReference type="EMBL" id="NAJO01000072">
    <property type="protein sequence ID" value="OQN96098.1"/>
    <property type="molecule type" value="Genomic_DNA"/>
</dbReference>
<evidence type="ECO:0000256" key="1">
    <source>
        <dbReference type="SAM" id="MobiDB-lite"/>
    </source>
</evidence>
<dbReference type="Proteomes" id="UP000192596">
    <property type="component" value="Unassembled WGS sequence"/>
</dbReference>
<name>A0A1V8SA56_9PEZI</name>
<proteinExistence type="predicted"/>
<evidence type="ECO:0000313" key="3">
    <source>
        <dbReference type="Proteomes" id="UP000192596"/>
    </source>
</evidence>
<organism evidence="2 3">
    <name type="scientific">Cryoendolithus antarcticus</name>
    <dbReference type="NCBI Taxonomy" id="1507870"/>
    <lineage>
        <taxon>Eukaryota</taxon>
        <taxon>Fungi</taxon>
        <taxon>Dikarya</taxon>
        <taxon>Ascomycota</taxon>
        <taxon>Pezizomycotina</taxon>
        <taxon>Dothideomycetes</taxon>
        <taxon>Dothideomycetidae</taxon>
        <taxon>Cladosporiales</taxon>
        <taxon>Cladosporiaceae</taxon>
        <taxon>Cryoendolithus</taxon>
    </lineage>
</organism>
<feature type="region of interest" description="Disordered" evidence="1">
    <location>
        <begin position="228"/>
        <end position="275"/>
    </location>
</feature>
<protein>
    <submittedName>
        <fullName evidence="2">Uncharacterized protein</fullName>
    </submittedName>
</protein>
<comment type="caution">
    <text evidence="2">The sequence shown here is derived from an EMBL/GenBank/DDBJ whole genome shotgun (WGS) entry which is preliminary data.</text>
</comment>
<reference evidence="3" key="1">
    <citation type="submission" date="2017-03" db="EMBL/GenBank/DDBJ databases">
        <title>Genomes of endolithic fungi from Antarctica.</title>
        <authorList>
            <person name="Coleine C."/>
            <person name="Masonjones S."/>
            <person name="Stajich J.E."/>
        </authorList>
    </citation>
    <scope>NUCLEOTIDE SEQUENCE [LARGE SCALE GENOMIC DNA]</scope>
    <source>
        <strain evidence="3">CCFEE 5527</strain>
    </source>
</reference>
<dbReference type="PANTHER" id="PTHR35179:SF2">
    <property type="entry name" value="START DOMAIN-CONTAINING PROTEIN"/>
    <property type="match status" value="1"/>
</dbReference>
<dbReference type="PANTHER" id="PTHR35179">
    <property type="entry name" value="PROTEIN CBG02620"/>
    <property type="match status" value="1"/>
</dbReference>
<gene>
    <name evidence="2" type="ORF">B0A48_18344</name>
</gene>
<sequence>MVDAFCPAKCERKFGRIIDVRNLGIIVALTIQERGKSSYTKLDNCVWESVSHQRLIRYEIGGIECIVRCEGDGYLKDKAKESSPGSYHLAKTEGLRMLAGGMVISQEAMFDIKTLSIRRKGGDILGGEIDRLWLRQIPNFIVAHHRSGTFDDIQIVDVGNKIAQWETEHADDLRTFSAIIEKIITYARSQAGTVFEVCSQRRQILEFRRLGEQSNPVLPDELRQVWSQSGLTTSESSEKEDSDGYVGSDAEGGVDLNSIGAGDSDAEPDYTASFL</sequence>
<dbReference type="AlphaFoldDB" id="A0A1V8SA56"/>
<dbReference type="InParanoid" id="A0A1V8SA56"/>
<dbReference type="STRING" id="1507870.A0A1V8SA56"/>
<accession>A0A1V8SA56</accession>